<dbReference type="Pfam" id="PF00656">
    <property type="entry name" value="Peptidase_C14"/>
    <property type="match status" value="1"/>
</dbReference>
<dbReference type="InterPro" id="IPR050452">
    <property type="entry name" value="Metacaspase"/>
</dbReference>
<dbReference type="STRING" id="936756.ATE80_19805"/>
<dbReference type="Gene3D" id="3.40.50.1460">
    <property type="match status" value="1"/>
</dbReference>
<dbReference type="GO" id="GO:0004197">
    <property type="term" value="F:cysteine-type endopeptidase activity"/>
    <property type="evidence" value="ECO:0007669"/>
    <property type="project" value="InterPro"/>
</dbReference>
<feature type="domain" description="Peptidase C14 caspase" evidence="1">
    <location>
        <begin position="19"/>
        <end position="264"/>
    </location>
</feature>
<reference evidence="2 3" key="1">
    <citation type="submission" date="2015-11" db="EMBL/GenBank/DDBJ databases">
        <title>Genome-wide analysis reveals the secondary metabolome in Streptomyces kanasensis ZX01.</title>
        <authorList>
            <person name="Zhang G."/>
            <person name="Han L."/>
            <person name="Feng J."/>
            <person name="Zhang X."/>
        </authorList>
    </citation>
    <scope>NUCLEOTIDE SEQUENCE [LARGE SCALE GENOMIC DNA]</scope>
    <source>
        <strain evidence="2 3">ZX01</strain>
    </source>
</reference>
<evidence type="ECO:0000259" key="1">
    <source>
        <dbReference type="Pfam" id="PF00656"/>
    </source>
</evidence>
<dbReference type="PANTHER" id="PTHR48104:SF30">
    <property type="entry name" value="METACASPASE-1"/>
    <property type="match status" value="1"/>
</dbReference>
<dbReference type="InterPro" id="IPR029030">
    <property type="entry name" value="Caspase-like_dom_sf"/>
</dbReference>
<protein>
    <submittedName>
        <fullName evidence="2">Peptidase C14</fullName>
    </submittedName>
</protein>
<dbReference type="RefSeq" id="WP_058943581.1">
    <property type="nucleotide sequence ID" value="NZ_LNSV01000054.1"/>
</dbReference>
<evidence type="ECO:0000313" key="3">
    <source>
        <dbReference type="Proteomes" id="UP000054011"/>
    </source>
</evidence>
<dbReference type="GO" id="GO:0005737">
    <property type="term" value="C:cytoplasm"/>
    <property type="evidence" value="ECO:0007669"/>
    <property type="project" value="TreeGrafter"/>
</dbReference>
<comment type="caution">
    <text evidence="2">The sequence shown here is derived from an EMBL/GenBank/DDBJ whole genome shotgun (WGS) entry which is preliminary data.</text>
</comment>
<dbReference type="AlphaFoldDB" id="A0A117IVF1"/>
<evidence type="ECO:0000313" key="2">
    <source>
        <dbReference type="EMBL" id="KUH37115.1"/>
    </source>
</evidence>
<dbReference type="InterPro" id="IPR011600">
    <property type="entry name" value="Pept_C14_caspase"/>
</dbReference>
<sequence length="282" mass="30256">MAAAGLSLHIGLNTVDPARYDGWDGRLAACENDAHDMAALARAAGFSDTVLLGADGTVENVTTALRAAADRLRDGDALLLTYSGHGGQVPDVTGADDEPDALDETLVLYDRQFLDDELNRELARCADGVRILVLLDCCHSGSGIEVRELPTPEALDAQFGTADPAGIEAASRLMPLARQGAIYQRDKDFFQGLQRELRTGDGRPADAVLISACQDNQLASDGRVNGAFTGTLLDVWDRGAFRGDHRAFHRAILRRMPANQSPNLHVSGHPPEAFLAERPFTV</sequence>
<name>A0A117IVF1_9ACTN</name>
<accession>A0A117IVF1</accession>
<gene>
    <name evidence="2" type="ORF">ATE80_19805</name>
</gene>
<dbReference type="GO" id="GO:0006508">
    <property type="term" value="P:proteolysis"/>
    <property type="evidence" value="ECO:0007669"/>
    <property type="project" value="InterPro"/>
</dbReference>
<proteinExistence type="predicted"/>
<organism evidence="2 3">
    <name type="scientific">Streptomyces kanasensis</name>
    <dbReference type="NCBI Taxonomy" id="936756"/>
    <lineage>
        <taxon>Bacteria</taxon>
        <taxon>Bacillati</taxon>
        <taxon>Actinomycetota</taxon>
        <taxon>Actinomycetes</taxon>
        <taxon>Kitasatosporales</taxon>
        <taxon>Streptomycetaceae</taxon>
        <taxon>Streptomyces</taxon>
    </lineage>
</organism>
<dbReference type="PANTHER" id="PTHR48104">
    <property type="entry name" value="METACASPASE-4"/>
    <property type="match status" value="1"/>
</dbReference>
<dbReference type="EMBL" id="LNSV01000054">
    <property type="protein sequence ID" value="KUH37115.1"/>
    <property type="molecule type" value="Genomic_DNA"/>
</dbReference>
<dbReference type="OrthoDB" id="8447555at2"/>
<dbReference type="SUPFAM" id="SSF52129">
    <property type="entry name" value="Caspase-like"/>
    <property type="match status" value="1"/>
</dbReference>
<dbReference type="Proteomes" id="UP000054011">
    <property type="component" value="Unassembled WGS sequence"/>
</dbReference>
<keyword evidence="3" id="KW-1185">Reference proteome</keyword>